<dbReference type="OrthoDB" id="9804152at2"/>
<evidence type="ECO:0000256" key="6">
    <source>
        <dbReference type="SAM" id="Phobius"/>
    </source>
</evidence>
<dbReference type="GO" id="GO:0016020">
    <property type="term" value="C:membrane"/>
    <property type="evidence" value="ECO:0007669"/>
    <property type="project" value="UniProtKB-SubCell"/>
</dbReference>
<evidence type="ECO:0000313" key="7">
    <source>
        <dbReference type="EMBL" id="GIU43095.1"/>
    </source>
</evidence>
<evidence type="ECO:0000313" key="10">
    <source>
        <dbReference type="Proteomes" id="UP000773469"/>
    </source>
</evidence>
<dbReference type="RefSeq" id="WP_028764263.1">
    <property type="nucleotide sequence ID" value="NZ_BPEU01000020.1"/>
</dbReference>
<dbReference type="Gene3D" id="1.20.1440.20">
    <property type="entry name" value="LemA-like domain"/>
    <property type="match status" value="1"/>
</dbReference>
<keyword evidence="10" id="KW-1185">Reference proteome</keyword>
<dbReference type="Pfam" id="PF04011">
    <property type="entry name" value="LemA"/>
    <property type="match status" value="1"/>
</dbReference>
<keyword evidence="5 6" id="KW-0472">Membrane</keyword>
<keyword evidence="3 6" id="KW-0812">Transmembrane</keyword>
<feature type="transmembrane region" description="Helical" evidence="6">
    <location>
        <begin position="6"/>
        <end position="23"/>
    </location>
</feature>
<evidence type="ECO:0000256" key="2">
    <source>
        <dbReference type="ARBA" id="ARBA00008854"/>
    </source>
</evidence>
<evidence type="ECO:0000256" key="1">
    <source>
        <dbReference type="ARBA" id="ARBA00004167"/>
    </source>
</evidence>
<dbReference type="AlphaFoldDB" id="A0A1E5IY69"/>
<proteinExistence type="inferred from homology"/>
<evidence type="ECO:0000256" key="5">
    <source>
        <dbReference type="ARBA" id="ARBA00023136"/>
    </source>
</evidence>
<dbReference type="InterPro" id="IPR007156">
    <property type="entry name" value="MamQ_LemA"/>
</dbReference>
<comment type="caution">
    <text evidence="8">The sequence shown here is derived from an EMBL/GenBank/DDBJ whole genome shotgun (WGS) entry which is preliminary data.</text>
</comment>
<reference evidence="8 9" key="1">
    <citation type="submission" date="2016-07" db="EMBL/GenBank/DDBJ databases">
        <title>Whole-genome of two Shewanella species isolated from a digestive organ of sea cucumber Apostichopus japonicus Selenka 1867.</title>
        <authorList>
            <person name="Hong H.-H."/>
            <person name="Choi H."/>
            <person name="Cheon S."/>
            <person name="Oh J.-S."/>
            <person name="Lee H.-G."/>
            <person name="Park C."/>
        </authorList>
    </citation>
    <scope>NUCLEOTIDE SEQUENCE [LARGE SCALE GENOMIC DNA]</scope>
    <source>
        <strain evidence="8 9">CSB03KR</strain>
    </source>
</reference>
<dbReference type="InterPro" id="IPR023353">
    <property type="entry name" value="LemA-like_dom_sf"/>
</dbReference>
<dbReference type="EMBL" id="MCBT01000007">
    <property type="protein sequence ID" value="OEG75469.1"/>
    <property type="molecule type" value="Genomic_DNA"/>
</dbReference>
<reference evidence="7 10" key="2">
    <citation type="submission" date="2021-05" db="EMBL/GenBank/DDBJ databases">
        <title>Molecular characterization for Shewanella algae harboring chromosomal blaOXA-55-like strains isolated from clinical and environment sample.</title>
        <authorList>
            <person name="Ohama Y."/>
            <person name="Aoki K."/>
            <person name="Harada S."/>
            <person name="Moriya K."/>
            <person name="Ishii Y."/>
            <person name="Tateda K."/>
        </authorList>
    </citation>
    <scope>NUCLEOTIDE SEQUENCE [LARGE SCALE GENOMIC DNA]</scope>
    <source>
        <strain evidence="7 10">MBTL60-118</strain>
    </source>
</reference>
<dbReference type="Proteomes" id="UP000095230">
    <property type="component" value="Unassembled WGS sequence"/>
</dbReference>
<dbReference type="PANTHER" id="PTHR34478:SF2">
    <property type="entry name" value="MEMBRANE PROTEIN"/>
    <property type="match status" value="1"/>
</dbReference>
<gene>
    <name evidence="8" type="ORF">BEL05_08535</name>
    <name evidence="7" type="ORF">TUM3794_27980</name>
</gene>
<organism evidence="8 9">
    <name type="scientific">Shewanella colwelliana</name>
    <name type="common">Alteromonas colwelliana</name>
    <dbReference type="NCBI Taxonomy" id="23"/>
    <lineage>
        <taxon>Bacteria</taxon>
        <taxon>Pseudomonadati</taxon>
        <taxon>Pseudomonadota</taxon>
        <taxon>Gammaproteobacteria</taxon>
        <taxon>Alteromonadales</taxon>
        <taxon>Shewanellaceae</taxon>
        <taxon>Shewanella</taxon>
    </lineage>
</organism>
<protein>
    <submittedName>
        <fullName evidence="8">LemA family protein</fullName>
    </submittedName>
    <submittedName>
        <fullName evidence="7">LemA protein</fullName>
    </submittedName>
</protein>
<dbReference type="PANTHER" id="PTHR34478">
    <property type="entry name" value="PROTEIN LEMA"/>
    <property type="match status" value="1"/>
</dbReference>
<comment type="subcellular location">
    <subcellularLocation>
        <location evidence="1">Membrane</location>
        <topology evidence="1">Single-pass membrane protein</topology>
    </subcellularLocation>
</comment>
<dbReference type="EMBL" id="BPEU01000020">
    <property type="protein sequence ID" value="GIU43095.1"/>
    <property type="molecule type" value="Genomic_DNA"/>
</dbReference>
<dbReference type="Proteomes" id="UP000773469">
    <property type="component" value="Unassembled WGS sequence"/>
</dbReference>
<comment type="similarity">
    <text evidence="2">Belongs to the LemA family.</text>
</comment>
<accession>A0A1E5IY69</accession>
<sequence>MEGLLLGLGLVVIITYLWYVSLIKKRNAGREALSGIDVQLKKRANLVPNILKIAQKFMDHEKSLLTEITALRAQVTAGYDNADSQAIKEHLAVAEQLNSKMGQLMVSVENYPELKSDNTMLQAMQTYNEVEEHISAARRFYNSAVSELNTAVEIFPGSIIASMANVKVMPFYEADEASKAPVDAADYLK</sequence>
<evidence type="ECO:0000256" key="3">
    <source>
        <dbReference type="ARBA" id="ARBA00022692"/>
    </source>
</evidence>
<evidence type="ECO:0000256" key="4">
    <source>
        <dbReference type="ARBA" id="ARBA00022989"/>
    </source>
</evidence>
<evidence type="ECO:0000313" key="8">
    <source>
        <dbReference type="EMBL" id="OEG75469.1"/>
    </source>
</evidence>
<name>A0A1E5IY69_SHECO</name>
<dbReference type="SUPFAM" id="SSF140478">
    <property type="entry name" value="LemA-like"/>
    <property type="match status" value="1"/>
</dbReference>
<keyword evidence="4 6" id="KW-1133">Transmembrane helix</keyword>
<evidence type="ECO:0000313" key="9">
    <source>
        <dbReference type="Proteomes" id="UP000095230"/>
    </source>
</evidence>
<dbReference type="STRING" id="23.BEL05_08535"/>